<feature type="active site" description="Charge relay system" evidence="6">
    <location>
        <position position="203"/>
    </location>
</feature>
<dbReference type="PANTHER" id="PTHR43806">
    <property type="entry name" value="PEPTIDASE S8"/>
    <property type="match status" value="1"/>
</dbReference>
<evidence type="ECO:0000259" key="8">
    <source>
        <dbReference type="Pfam" id="PF00082"/>
    </source>
</evidence>
<dbReference type="PRINTS" id="PR00723">
    <property type="entry name" value="SUBTILISIN"/>
</dbReference>
<dbReference type="GO" id="GO:0004252">
    <property type="term" value="F:serine-type endopeptidase activity"/>
    <property type="evidence" value="ECO:0007669"/>
    <property type="project" value="UniProtKB-UniRule"/>
</dbReference>
<reference evidence="9 10" key="1">
    <citation type="journal article" date="2014" name="Proc. Natl. Acad. Sci. U.S.A.">
        <title>Functional characterization of flavobacteria rhodopsins reveals a unique class of light-driven chloride pump in bacteria.</title>
        <authorList>
            <person name="Yoshizawa S."/>
            <person name="Kumagai Y."/>
            <person name="Kim H."/>
            <person name="Ogura Y."/>
            <person name="Hayashi T."/>
            <person name="Iwasaki W."/>
            <person name="DeLong E.F."/>
            <person name="Kogure K."/>
        </authorList>
    </citation>
    <scope>NUCLEOTIDE SEQUENCE [LARGE SCALE GENOMIC DNA]</scope>
    <source>
        <strain evidence="9 10">S1-08</strain>
    </source>
</reference>
<dbReference type="InterPro" id="IPR000209">
    <property type="entry name" value="Peptidase_S8/S53_dom"/>
</dbReference>
<dbReference type="AlphaFoldDB" id="W8VMT9"/>
<gene>
    <name evidence="9" type="ORF">NMS_0040</name>
</gene>
<dbReference type="PROSITE" id="PS00138">
    <property type="entry name" value="SUBTILASE_SER"/>
    <property type="match status" value="1"/>
</dbReference>
<dbReference type="InterPro" id="IPR026444">
    <property type="entry name" value="Secre_tail"/>
</dbReference>
<feature type="active site" description="Charge relay system" evidence="6">
    <location>
        <position position="384"/>
    </location>
</feature>
<comment type="similarity">
    <text evidence="1 6">Belongs to the peptidase S8 family.</text>
</comment>
<dbReference type="InterPro" id="IPR017317">
    <property type="entry name" value="Pept_S8_subtilisin_bacteroid-2"/>
</dbReference>
<accession>W8VMT9</accession>
<keyword evidence="4 6" id="KW-0378">Hydrolase</keyword>
<evidence type="ECO:0000256" key="2">
    <source>
        <dbReference type="ARBA" id="ARBA00022670"/>
    </source>
</evidence>
<evidence type="ECO:0000256" key="5">
    <source>
        <dbReference type="ARBA" id="ARBA00022825"/>
    </source>
</evidence>
<dbReference type="OrthoDB" id="1407599at2"/>
<dbReference type="PROSITE" id="PS51892">
    <property type="entry name" value="SUBTILASE"/>
    <property type="match status" value="1"/>
</dbReference>
<dbReference type="EMBL" id="AP014548">
    <property type="protein sequence ID" value="BAO54049.1"/>
    <property type="molecule type" value="Genomic_DNA"/>
</dbReference>
<evidence type="ECO:0000256" key="6">
    <source>
        <dbReference type="PROSITE-ProRule" id="PRU01240"/>
    </source>
</evidence>
<keyword evidence="5 6" id="KW-0720">Serine protease</keyword>
<keyword evidence="2 6" id="KW-0645">Protease</keyword>
<dbReference type="Gene3D" id="3.40.50.200">
    <property type="entry name" value="Peptidase S8/S53 domain"/>
    <property type="match status" value="1"/>
</dbReference>
<evidence type="ECO:0000313" key="10">
    <source>
        <dbReference type="Proteomes" id="UP000031760"/>
    </source>
</evidence>
<feature type="region of interest" description="Disordered" evidence="7">
    <location>
        <begin position="340"/>
        <end position="382"/>
    </location>
</feature>
<dbReference type="InterPro" id="IPR023828">
    <property type="entry name" value="Peptidase_S8_Ser-AS"/>
</dbReference>
<dbReference type="InterPro" id="IPR050131">
    <property type="entry name" value="Peptidase_S8_subtilisin-like"/>
</dbReference>
<evidence type="ECO:0000256" key="4">
    <source>
        <dbReference type="ARBA" id="ARBA00022801"/>
    </source>
</evidence>
<evidence type="ECO:0000313" key="9">
    <source>
        <dbReference type="EMBL" id="BAO54049.1"/>
    </source>
</evidence>
<dbReference type="InterPro" id="IPR015500">
    <property type="entry name" value="Peptidase_S8_subtilisin-rel"/>
</dbReference>
<keyword evidence="3" id="KW-0732">Signal</keyword>
<evidence type="ECO:0000256" key="7">
    <source>
        <dbReference type="SAM" id="MobiDB-lite"/>
    </source>
</evidence>
<dbReference type="HOGENOM" id="CLU_026626_0_0_10"/>
<dbReference type="NCBIfam" id="TIGR04183">
    <property type="entry name" value="Por_Secre_tail"/>
    <property type="match status" value="1"/>
</dbReference>
<name>W8VMT9_9FLAO</name>
<dbReference type="SUPFAM" id="SSF52743">
    <property type="entry name" value="Subtilisin-like"/>
    <property type="match status" value="1"/>
</dbReference>
<dbReference type="KEGG" id="nmf:NMS_0040"/>
<dbReference type="STRING" id="1454201.NMS_0040"/>
<dbReference type="Pfam" id="PF00082">
    <property type="entry name" value="Peptidase_S8"/>
    <property type="match status" value="1"/>
</dbReference>
<dbReference type="PIRSF" id="PIRSF037903">
    <property type="entry name" value="Subtilisin_rel_GFO_2223"/>
    <property type="match status" value="1"/>
</dbReference>
<evidence type="ECO:0000256" key="3">
    <source>
        <dbReference type="ARBA" id="ARBA00022729"/>
    </source>
</evidence>
<proteinExistence type="inferred from homology"/>
<dbReference type="GO" id="GO:0006508">
    <property type="term" value="P:proteolysis"/>
    <property type="evidence" value="ECO:0007669"/>
    <property type="project" value="UniProtKB-KW"/>
</dbReference>
<dbReference type="PANTHER" id="PTHR43806:SF67">
    <property type="entry name" value="EGF-LIKE DOMAIN-CONTAINING PROTEIN"/>
    <property type="match status" value="1"/>
</dbReference>
<dbReference type="InterPro" id="IPR036852">
    <property type="entry name" value="Peptidase_S8/S53_dom_sf"/>
</dbReference>
<sequence>MILVSTSLVAQDLNAWVYFKDKANTSTYLQNPGSMLTQRALERKQRHNISIDDRDVPVNQEYVAGIQRQPGISYRTQSKWFNCAHVTGTFENLQQLESLDYVQQVVYSDPSKNATTSSFNKFQEDILLPANYGNTRNQIEMIGLDELHNQGHTGSGIIIAVTDSGFPNVDTNRAFATIRTESRILGGYDFVAGNDSYFGDHFHGARVLSIMAGQVSNGDDQYVGTAPDASYYLFRTEDDASETPVEMSYWVAAAERADSLGVDVVNVSLGYLGFDNPSESLNYEDMNGSSFISRGATVATEKGMLIVTSAGNSGNSTFHPWIAAPADAPGVFAIGAVTPSSSKSSFSSIGPTRDGRIRPSVAAQGSATQLVEESGELKSGSGTSYSGPIIAGAMACLIQAYPQLSVAELIEAVQQTGTQSVSPDNQLGYGIPNFGNAFRTLSQQEITTVSDFKYYVKDKVLYIFSAPGESEYPFQLFNLQGQLILETQMEQEDTVDLSQFSSGLYLFRSHGQSVAHKISL</sequence>
<organism evidence="9 10">
    <name type="scientific">Nonlabens marinus S1-08</name>
    <dbReference type="NCBI Taxonomy" id="1454201"/>
    <lineage>
        <taxon>Bacteria</taxon>
        <taxon>Pseudomonadati</taxon>
        <taxon>Bacteroidota</taxon>
        <taxon>Flavobacteriia</taxon>
        <taxon>Flavobacteriales</taxon>
        <taxon>Flavobacteriaceae</taxon>
        <taxon>Nonlabens</taxon>
    </lineage>
</organism>
<feature type="domain" description="Peptidase S8/S53" evidence="8">
    <location>
        <begin position="154"/>
        <end position="430"/>
    </location>
</feature>
<protein>
    <submittedName>
        <fullName evidence="9">Subtilisin-like serine proteases</fullName>
    </submittedName>
</protein>
<evidence type="ECO:0000256" key="1">
    <source>
        <dbReference type="ARBA" id="ARBA00011073"/>
    </source>
</evidence>
<keyword evidence="10" id="KW-1185">Reference proteome</keyword>
<dbReference type="Proteomes" id="UP000031760">
    <property type="component" value="Chromosome"/>
</dbReference>
<feature type="active site" description="Charge relay system" evidence="6">
    <location>
        <position position="163"/>
    </location>
</feature>